<evidence type="ECO:0000256" key="1">
    <source>
        <dbReference type="SAM" id="SignalP"/>
    </source>
</evidence>
<name>A0A3P3YAM3_PLABS</name>
<keyword evidence="2" id="KW-0496">Mitochondrion</keyword>
<accession>A0A3P3YAM3</accession>
<feature type="chain" id="PRO_5018188664" evidence="1">
    <location>
        <begin position="26"/>
        <end position="305"/>
    </location>
</feature>
<feature type="signal peptide" evidence="1">
    <location>
        <begin position="1"/>
        <end position="25"/>
    </location>
</feature>
<dbReference type="Proteomes" id="UP000290189">
    <property type="component" value="Unassembled WGS sequence"/>
</dbReference>
<reference evidence="2 3" key="1">
    <citation type="submission" date="2018-03" db="EMBL/GenBank/DDBJ databases">
        <authorList>
            <person name="Fogelqvist J."/>
        </authorList>
    </citation>
    <scope>NUCLEOTIDE SEQUENCE [LARGE SCALE GENOMIC DNA]</scope>
</reference>
<evidence type="ECO:0000313" key="2">
    <source>
        <dbReference type="EMBL" id="SPQ97212.1"/>
    </source>
</evidence>
<organism evidence="2 3">
    <name type="scientific">Plasmodiophora brassicae</name>
    <name type="common">Clubroot disease agent</name>
    <dbReference type="NCBI Taxonomy" id="37360"/>
    <lineage>
        <taxon>Eukaryota</taxon>
        <taxon>Sar</taxon>
        <taxon>Rhizaria</taxon>
        <taxon>Endomyxa</taxon>
        <taxon>Phytomyxea</taxon>
        <taxon>Plasmodiophorida</taxon>
        <taxon>Plasmodiophoridae</taxon>
        <taxon>Plasmodiophora</taxon>
    </lineage>
</organism>
<gene>
    <name evidence="2" type="ORF">PLBR_LOCUS4427</name>
</gene>
<dbReference type="EMBL" id="OVEO01000007">
    <property type="protein sequence ID" value="SPQ97212.1"/>
    <property type="molecule type" value="Genomic_DNA"/>
</dbReference>
<geneLocation type="mitochondrion" evidence="2"/>
<protein>
    <submittedName>
        <fullName evidence="2">Uncharacterized protein</fullName>
    </submittedName>
</protein>
<evidence type="ECO:0000313" key="3">
    <source>
        <dbReference type="Proteomes" id="UP000290189"/>
    </source>
</evidence>
<keyword evidence="1" id="KW-0732">Signal</keyword>
<proteinExistence type="predicted"/>
<dbReference type="AlphaFoldDB" id="A0A3P3YAM3"/>
<sequence length="305" mass="33931">MSTGCHVLGRLLVVVLVAVMVISNAQDVDGTVPVDTQHDGNQDRFGIEQLFASVDESGDWYANWDGRRVVDKAFQEDPADSRCVSRGTGPFEIGNGELVMNGTAPRFYITAPSTGWMNTETTVYGMAEGWGPNNIASITIISRTRHNRFRADPCEARAYYARVFLDNGAVQIKKEFRHDSNGTIIYSSAIPAKRRFKTFDFRSRYFGLKFVVRTNQDGLSVNLRVYCDATDGANGGTWDLVLDYDDVDLAALSRTGCKYPDAVDPFANDDSPILRSGETSVIRSDDVYRLHVKRASVREINPVME</sequence>